<dbReference type="AlphaFoldDB" id="A0A370CIS5"/>
<dbReference type="InterPro" id="IPR011701">
    <property type="entry name" value="MFS"/>
</dbReference>
<gene>
    <name evidence="10" type="ORF">CFE62_002195</name>
</gene>
<dbReference type="Gene3D" id="1.20.1720.10">
    <property type="entry name" value="Multidrug resistance protein D"/>
    <property type="match status" value="1"/>
</dbReference>
<keyword evidence="5 8" id="KW-0812">Transmembrane</keyword>
<feature type="transmembrane region" description="Helical" evidence="8">
    <location>
        <begin position="402"/>
        <end position="421"/>
    </location>
</feature>
<feature type="transmembrane region" description="Helical" evidence="8">
    <location>
        <begin position="478"/>
        <end position="498"/>
    </location>
</feature>
<keyword evidence="7 8" id="KW-0472">Membrane</keyword>
<feature type="transmembrane region" description="Helical" evidence="8">
    <location>
        <begin position="355"/>
        <end position="381"/>
    </location>
</feature>
<dbReference type="Gene3D" id="1.20.1250.20">
    <property type="entry name" value="MFS general substrate transporter like domains"/>
    <property type="match status" value="1"/>
</dbReference>
<dbReference type="SUPFAM" id="SSF103473">
    <property type="entry name" value="MFS general substrate transporter"/>
    <property type="match status" value="1"/>
</dbReference>
<reference evidence="10 11" key="1">
    <citation type="journal article" date="2017" name="Int. J. Syst. Evol. Microbiol.">
        <title>Aquarickettsiella crustaci n. gen. n. sp. (Gammaproteobacteria: Legionellales: Coxiellaceae); a bacterial pathogen of the freshwater crustacean: Gammarus fossarum (Malacostraca: Amphipoda).</title>
        <authorList>
            <person name="Bojko J."/>
            <person name="Dunn A.M."/>
            <person name="Stebbing P.D."/>
            <person name="Van Aerle R."/>
            <person name="Bacela-Spychalska K."/>
            <person name="Bean T.P."/>
            <person name="Stentiford G.D."/>
        </authorList>
    </citation>
    <scope>NUCLEOTIDE SEQUENCE [LARGE SCALE GENOMIC DNA]</scope>
    <source>
        <strain evidence="10">RA15029</strain>
    </source>
</reference>
<evidence type="ECO:0000259" key="9">
    <source>
        <dbReference type="PROSITE" id="PS50850"/>
    </source>
</evidence>
<evidence type="ECO:0000256" key="5">
    <source>
        <dbReference type="ARBA" id="ARBA00022692"/>
    </source>
</evidence>
<dbReference type="Pfam" id="PF07690">
    <property type="entry name" value="MFS_1"/>
    <property type="match status" value="1"/>
</dbReference>
<dbReference type="EMBL" id="NMOS02000004">
    <property type="protein sequence ID" value="RDH40759.1"/>
    <property type="molecule type" value="Genomic_DNA"/>
</dbReference>
<proteinExistence type="inferred from homology"/>
<dbReference type="InterPro" id="IPR020846">
    <property type="entry name" value="MFS_dom"/>
</dbReference>
<feature type="transmembrane region" description="Helical" evidence="8">
    <location>
        <begin position="103"/>
        <end position="125"/>
    </location>
</feature>
<dbReference type="InterPro" id="IPR004638">
    <property type="entry name" value="EmrB-like"/>
</dbReference>
<comment type="caution">
    <text evidence="10">The sequence shown here is derived from an EMBL/GenBank/DDBJ whole genome shotgun (WGS) entry which is preliminary data.</text>
</comment>
<evidence type="ECO:0000313" key="10">
    <source>
        <dbReference type="EMBL" id="RDH40759.1"/>
    </source>
</evidence>
<comment type="similarity">
    <text evidence="2">Belongs to the major facilitator superfamily. EmrB family.</text>
</comment>
<keyword evidence="4" id="KW-1003">Cell membrane</keyword>
<feature type="transmembrane region" description="Helical" evidence="8">
    <location>
        <begin position="48"/>
        <end position="67"/>
    </location>
</feature>
<feature type="transmembrane region" description="Helical" evidence="8">
    <location>
        <begin position="224"/>
        <end position="245"/>
    </location>
</feature>
<evidence type="ECO:0000256" key="7">
    <source>
        <dbReference type="ARBA" id="ARBA00023136"/>
    </source>
</evidence>
<evidence type="ECO:0000256" key="2">
    <source>
        <dbReference type="ARBA" id="ARBA00008537"/>
    </source>
</evidence>
<dbReference type="GO" id="GO:0005886">
    <property type="term" value="C:plasma membrane"/>
    <property type="evidence" value="ECO:0007669"/>
    <property type="project" value="UniProtKB-SubCell"/>
</dbReference>
<dbReference type="PANTHER" id="PTHR42718:SF9">
    <property type="entry name" value="MAJOR FACILITATOR SUPERFAMILY MULTIDRUG TRANSPORTER MFSC"/>
    <property type="match status" value="1"/>
</dbReference>
<protein>
    <submittedName>
        <fullName evidence="10">MFS transporter</fullName>
    </submittedName>
</protein>
<sequence>MLKLAEKNRKWWILLAMSSSLALVFIDQTALAVALPAIQRELNLSNSLSQWVINAYLLALSAIILLGGKIGDRLGHKRAFLAGVIVFITASTLAALAESGAWLITARAIQGIGAAFMMPSTNALVTNAFPAQERGKALGIYIALATIFLALGPLLGGFLTQVFSWRAVFWINFPIALISIILAIFSVPTWQRREKLNIDYLGFFISVILISGFVLGFMEAPNWGWTSLPIMSLFLLSIISLIAFISWEKKISHPLVELTLFKNLTFTTLFSVLLIIQAVAIVFVFLPIFLQNVLHYSPLMAGLLLLPAMVPIMLMAPVGGHLRDKYGPTLPMFCGALLVVLSLIWIAVFSHHRDYAWLFPGLLVYGIGMPLILSGIMATVMNMVSAQQRGMASAIFNCARQFGNTIGLALLSGLLTSVNKWQLNFFLHHSPVPLSRLKEQQIDGLLVQSDQAMKAIAHLSLAHIEQLKIAALNAYTSAFSMVLLAAAILAFVPLLLVLKIPRKKIIKIS</sequence>
<keyword evidence="3" id="KW-0813">Transport</keyword>
<organism evidence="10 11">
    <name type="scientific">Candidatus Aquirickettsiella gammari</name>
    <dbReference type="NCBI Taxonomy" id="2016198"/>
    <lineage>
        <taxon>Bacteria</taxon>
        <taxon>Pseudomonadati</taxon>
        <taxon>Pseudomonadota</taxon>
        <taxon>Gammaproteobacteria</taxon>
        <taxon>Legionellales</taxon>
        <taxon>Coxiellaceae</taxon>
        <taxon>Candidatus Aquirickettsiella</taxon>
    </lineage>
</organism>
<dbReference type="NCBIfam" id="TIGR00711">
    <property type="entry name" value="efflux_EmrB"/>
    <property type="match status" value="1"/>
</dbReference>
<evidence type="ECO:0000313" key="11">
    <source>
        <dbReference type="Proteomes" id="UP000226429"/>
    </source>
</evidence>
<reference evidence="10 11" key="2">
    <citation type="journal article" date="2018" name="J. Invertebr. Pathol.">
        <title>'Candidatus Aquirickettsiella gammari' (Gammaproteobacteria: Legionellales: Coxiellaceae): A bacterial pathogen of the freshwater crustacean Gammarus fossarum (Malacostraca: Amphipoda).</title>
        <authorList>
            <person name="Bojko J."/>
            <person name="Dunn A.M."/>
            <person name="Stebbing P.D."/>
            <person name="van Aerle R."/>
            <person name="Bacela-Spychalska K."/>
            <person name="Bean T.P."/>
            <person name="Urrutia A."/>
            <person name="Stentiford G.D."/>
        </authorList>
    </citation>
    <scope>NUCLEOTIDE SEQUENCE [LARGE SCALE GENOMIC DNA]</scope>
    <source>
        <strain evidence="10">RA15029</strain>
    </source>
</reference>
<feature type="domain" description="Major facilitator superfamily (MFS) profile" evidence="9">
    <location>
        <begin position="13"/>
        <end position="504"/>
    </location>
</feature>
<feature type="transmembrane region" description="Helical" evidence="8">
    <location>
        <begin position="200"/>
        <end position="218"/>
    </location>
</feature>
<evidence type="ECO:0000256" key="3">
    <source>
        <dbReference type="ARBA" id="ARBA00022448"/>
    </source>
</evidence>
<feature type="transmembrane region" description="Helical" evidence="8">
    <location>
        <begin position="137"/>
        <end position="155"/>
    </location>
</feature>
<accession>A0A370CIS5</accession>
<dbReference type="PANTHER" id="PTHR42718">
    <property type="entry name" value="MAJOR FACILITATOR SUPERFAMILY MULTIDRUG TRANSPORTER MFSC"/>
    <property type="match status" value="1"/>
</dbReference>
<keyword evidence="6 8" id="KW-1133">Transmembrane helix</keyword>
<dbReference type="GO" id="GO:0022857">
    <property type="term" value="F:transmembrane transporter activity"/>
    <property type="evidence" value="ECO:0007669"/>
    <property type="project" value="InterPro"/>
</dbReference>
<keyword evidence="11" id="KW-1185">Reference proteome</keyword>
<dbReference type="InterPro" id="IPR036259">
    <property type="entry name" value="MFS_trans_sf"/>
</dbReference>
<feature type="transmembrane region" description="Helical" evidence="8">
    <location>
        <begin position="266"/>
        <end position="290"/>
    </location>
</feature>
<evidence type="ECO:0000256" key="6">
    <source>
        <dbReference type="ARBA" id="ARBA00022989"/>
    </source>
</evidence>
<feature type="transmembrane region" description="Helical" evidence="8">
    <location>
        <begin position="330"/>
        <end position="349"/>
    </location>
</feature>
<evidence type="ECO:0000256" key="8">
    <source>
        <dbReference type="SAM" id="Phobius"/>
    </source>
</evidence>
<dbReference type="CDD" id="cd17321">
    <property type="entry name" value="MFS_MMR_MDR_like"/>
    <property type="match status" value="1"/>
</dbReference>
<name>A0A370CIS5_9COXI</name>
<feature type="transmembrane region" description="Helical" evidence="8">
    <location>
        <begin position="167"/>
        <end position="188"/>
    </location>
</feature>
<evidence type="ECO:0000256" key="4">
    <source>
        <dbReference type="ARBA" id="ARBA00022475"/>
    </source>
</evidence>
<feature type="transmembrane region" description="Helical" evidence="8">
    <location>
        <begin position="296"/>
        <end position="318"/>
    </location>
</feature>
<dbReference type="PROSITE" id="PS50850">
    <property type="entry name" value="MFS"/>
    <property type="match status" value="1"/>
</dbReference>
<dbReference type="PRINTS" id="PR01036">
    <property type="entry name" value="TCRTETB"/>
</dbReference>
<feature type="transmembrane region" description="Helical" evidence="8">
    <location>
        <begin position="79"/>
        <end position="97"/>
    </location>
</feature>
<comment type="subcellular location">
    <subcellularLocation>
        <location evidence="1">Cell membrane</location>
        <topology evidence="1">Multi-pass membrane protein</topology>
    </subcellularLocation>
</comment>
<evidence type="ECO:0000256" key="1">
    <source>
        <dbReference type="ARBA" id="ARBA00004651"/>
    </source>
</evidence>
<dbReference type="Proteomes" id="UP000226429">
    <property type="component" value="Unassembled WGS sequence"/>
</dbReference>